<dbReference type="Gene3D" id="3.30.460.10">
    <property type="entry name" value="Beta Polymerase, domain 2"/>
    <property type="match status" value="1"/>
</dbReference>
<dbReference type="EMBL" id="JACHGY010000001">
    <property type="protein sequence ID" value="MBB6431160.1"/>
    <property type="molecule type" value="Genomic_DNA"/>
</dbReference>
<dbReference type="AlphaFoldDB" id="A0A7X0LL56"/>
<dbReference type="Proteomes" id="UP000541810">
    <property type="component" value="Unassembled WGS sequence"/>
</dbReference>
<proteinExistence type="predicted"/>
<protein>
    <submittedName>
        <fullName evidence="1">GrpB-like predicted nucleotidyltransferase (UPF0157 family)</fullName>
    </submittedName>
</protein>
<dbReference type="SUPFAM" id="SSF81301">
    <property type="entry name" value="Nucleotidyltransferase"/>
    <property type="match status" value="1"/>
</dbReference>
<name>A0A7X0LL56_9BACT</name>
<dbReference type="InterPro" id="IPR043519">
    <property type="entry name" value="NT_sf"/>
</dbReference>
<organism evidence="1 2">
    <name type="scientific">Algisphaera agarilytica</name>
    <dbReference type="NCBI Taxonomy" id="1385975"/>
    <lineage>
        <taxon>Bacteria</taxon>
        <taxon>Pseudomonadati</taxon>
        <taxon>Planctomycetota</taxon>
        <taxon>Phycisphaerae</taxon>
        <taxon>Phycisphaerales</taxon>
        <taxon>Phycisphaeraceae</taxon>
        <taxon>Algisphaera</taxon>
    </lineage>
</organism>
<keyword evidence="2" id="KW-1185">Reference proteome</keyword>
<evidence type="ECO:0000313" key="1">
    <source>
        <dbReference type="EMBL" id="MBB6431160.1"/>
    </source>
</evidence>
<accession>A0A7X0LL56</accession>
<dbReference type="InterPro" id="IPR007344">
    <property type="entry name" value="GrpB/CoaE"/>
</dbReference>
<comment type="caution">
    <text evidence="1">The sequence shown here is derived from an EMBL/GenBank/DDBJ whole genome shotgun (WGS) entry which is preliminary data.</text>
</comment>
<dbReference type="PANTHER" id="PTHR34822:SF1">
    <property type="entry name" value="GRPB FAMILY PROTEIN"/>
    <property type="match status" value="1"/>
</dbReference>
<gene>
    <name evidence="1" type="ORF">HNQ40_002966</name>
</gene>
<dbReference type="GO" id="GO:0016740">
    <property type="term" value="F:transferase activity"/>
    <property type="evidence" value="ECO:0007669"/>
    <property type="project" value="UniProtKB-KW"/>
</dbReference>
<reference evidence="1 2" key="1">
    <citation type="submission" date="2020-08" db="EMBL/GenBank/DDBJ databases">
        <title>Genomic Encyclopedia of Type Strains, Phase IV (KMG-IV): sequencing the most valuable type-strain genomes for metagenomic binning, comparative biology and taxonomic classification.</title>
        <authorList>
            <person name="Goeker M."/>
        </authorList>
    </citation>
    <scope>NUCLEOTIDE SEQUENCE [LARGE SCALE GENOMIC DNA]</scope>
    <source>
        <strain evidence="1 2">DSM 103725</strain>
    </source>
</reference>
<dbReference type="Pfam" id="PF04229">
    <property type="entry name" value="GrpB"/>
    <property type="match status" value="1"/>
</dbReference>
<evidence type="ECO:0000313" key="2">
    <source>
        <dbReference type="Proteomes" id="UP000541810"/>
    </source>
</evidence>
<dbReference type="RefSeq" id="WP_184678648.1">
    <property type="nucleotide sequence ID" value="NZ_JACHGY010000001.1"/>
</dbReference>
<dbReference type="PANTHER" id="PTHR34822">
    <property type="entry name" value="GRPB DOMAIN PROTEIN (AFU_ORTHOLOGUE AFUA_1G01530)"/>
    <property type="match status" value="1"/>
</dbReference>
<keyword evidence="1" id="KW-0808">Transferase</keyword>
<sequence>MSRIEVVPYDPDWPSVFQRLHDSMWPALAPHALRIEHVGSTSVPGLAAKPIIDMTIVVPSVDELERVIEALAGLGYEHRGDLGVVGREAFRSPEGLPVHHLYACIEGALALRNHVAVRDHLRAHPEAARQYGELKLALAEEHPNDIDAYVAGKTQMLLWILDAAGLDERERKEIASINGGAA</sequence>